<evidence type="ECO:0000313" key="5">
    <source>
        <dbReference type="Proteomes" id="UP000236290"/>
    </source>
</evidence>
<keyword evidence="2" id="KW-0732">Signal</keyword>
<keyword evidence="1" id="KW-0472">Membrane</keyword>
<protein>
    <recommendedName>
        <fullName evidence="3">Vacuolar sorting protein Vps3844 C-terminal domain-containing protein</fullName>
    </recommendedName>
</protein>
<feature type="transmembrane region" description="Helical" evidence="1">
    <location>
        <begin position="336"/>
        <end position="358"/>
    </location>
</feature>
<feature type="signal peptide" evidence="2">
    <location>
        <begin position="1"/>
        <end position="17"/>
    </location>
</feature>
<evidence type="ECO:0000313" key="4">
    <source>
        <dbReference type="EMBL" id="PNP58734.1"/>
    </source>
</evidence>
<feature type="domain" description="Vacuolar sorting protein Vps3844 C-terminal" evidence="3">
    <location>
        <begin position="263"/>
        <end position="371"/>
    </location>
</feature>
<dbReference type="OrthoDB" id="5583277at2759"/>
<sequence>MKLSLGIAAAFVSCAAASQPAADVYILPNRESASPPSIPSSIARLILLKLADSSSFSLVRDIPDDVDAEEVVSLMNRYGGVTSPLFDELAHEPKQLFITLQGLTEEQMKETRAKLQLQPSFTIPDAPYIDRLQWATGYEVPTPELITGKGTSCSYDEMTNPVESRCWKGKTLLAGFDIQKKPEYLNYVIDSFPRLTSLAEIGEVQTTFLFFPGAGKSSSQAQALHKRQAERVISHFHKTAAAVQPTSPAQNTLRAPAGRIPACFDSLDSCVSKTGNCSQQGECLNKYASADAGALASGRAPVCFACHCLSTRTEENGPLTHWAGPTCAKKDISVPFWLFAGFTLLMLGTISLSVTMLYNVGDEKLPGVIGAGVSKSK</sequence>
<accession>A0A2K0ULV6</accession>
<evidence type="ECO:0000256" key="2">
    <source>
        <dbReference type="SAM" id="SignalP"/>
    </source>
</evidence>
<dbReference type="InterPro" id="IPR024382">
    <property type="entry name" value="Vps3844_C"/>
</dbReference>
<feature type="chain" id="PRO_5014390793" description="Vacuolar sorting protein Vps3844 C-terminal domain-containing protein" evidence="2">
    <location>
        <begin position="18"/>
        <end position="377"/>
    </location>
</feature>
<evidence type="ECO:0000256" key="1">
    <source>
        <dbReference type="SAM" id="Phobius"/>
    </source>
</evidence>
<keyword evidence="1" id="KW-1133">Transmembrane helix</keyword>
<dbReference type="PANTHER" id="PTHR36853:SF1">
    <property type="entry name" value="DUF3844 DOMAIN-CONTAINING PROTEIN"/>
    <property type="match status" value="1"/>
</dbReference>
<keyword evidence="1" id="KW-0812">Transmembrane</keyword>
<reference evidence="4 5" key="1">
    <citation type="submission" date="2017-02" db="EMBL/GenBank/DDBJ databases">
        <title>Genomes of Trichoderma spp. with biocontrol activity.</title>
        <authorList>
            <person name="Gardiner D."/>
            <person name="Kazan K."/>
            <person name="Vos C."/>
            <person name="Harvey P."/>
        </authorList>
    </citation>
    <scope>NUCLEOTIDE SEQUENCE [LARGE SCALE GENOMIC DNA]</scope>
    <source>
        <strain evidence="4 5">Tr1</strain>
    </source>
</reference>
<dbReference type="EMBL" id="MTYI01000020">
    <property type="protein sequence ID" value="PNP58734.1"/>
    <property type="molecule type" value="Genomic_DNA"/>
</dbReference>
<gene>
    <name evidence="4" type="ORF">THARTR1_01750</name>
</gene>
<proteinExistence type="predicted"/>
<dbReference type="Pfam" id="PF12955">
    <property type="entry name" value="Vps3844_C"/>
    <property type="match status" value="1"/>
</dbReference>
<name>A0A2K0ULV6_TRIHA</name>
<dbReference type="InterPro" id="IPR053065">
    <property type="entry name" value="Archenteron_Induction-Rel"/>
</dbReference>
<evidence type="ECO:0000259" key="3">
    <source>
        <dbReference type="Pfam" id="PF12955"/>
    </source>
</evidence>
<dbReference type="AlphaFoldDB" id="A0A2K0ULV6"/>
<organism evidence="4 5">
    <name type="scientific">Trichoderma harzianum</name>
    <name type="common">Hypocrea lixii</name>
    <dbReference type="NCBI Taxonomy" id="5544"/>
    <lineage>
        <taxon>Eukaryota</taxon>
        <taxon>Fungi</taxon>
        <taxon>Dikarya</taxon>
        <taxon>Ascomycota</taxon>
        <taxon>Pezizomycotina</taxon>
        <taxon>Sordariomycetes</taxon>
        <taxon>Hypocreomycetidae</taxon>
        <taxon>Hypocreales</taxon>
        <taxon>Hypocreaceae</taxon>
        <taxon>Trichoderma</taxon>
    </lineage>
</organism>
<dbReference type="GO" id="GO:0005783">
    <property type="term" value="C:endoplasmic reticulum"/>
    <property type="evidence" value="ECO:0007669"/>
    <property type="project" value="TreeGrafter"/>
</dbReference>
<dbReference type="Proteomes" id="UP000236290">
    <property type="component" value="Unassembled WGS sequence"/>
</dbReference>
<comment type="caution">
    <text evidence="4">The sequence shown here is derived from an EMBL/GenBank/DDBJ whole genome shotgun (WGS) entry which is preliminary data.</text>
</comment>
<dbReference type="PANTHER" id="PTHR36853">
    <property type="entry name" value="EXPRESSED PROTEIN"/>
    <property type="match status" value="1"/>
</dbReference>